<proteinExistence type="inferred from homology"/>
<name>A0A1N7L832_9GAMM</name>
<dbReference type="GO" id="GO:0005886">
    <property type="term" value="C:plasma membrane"/>
    <property type="evidence" value="ECO:0007669"/>
    <property type="project" value="UniProtKB-SubCell"/>
</dbReference>
<dbReference type="RefSeq" id="WP_054340632.1">
    <property type="nucleotide sequence ID" value="NZ_FTOE01000003.1"/>
</dbReference>
<evidence type="ECO:0000313" key="11">
    <source>
        <dbReference type="EMBL" id="SIS69840.1"/>
    </source>
</evidence>
<evidence type="ECO:0000256" key="2">
    <source>
        <dbReference type="ARBA" id="ARBA00022448"/>
    </source>
</evidence>
<feature type="domain" description="Tripartite ATP-independent periplasmic transporters DctQ component" evidence="10">
    <location>
        <begin position="25"/>
        <end position="145"/>
    </location>
</feature>
<sequence>MRIKLINKLCQGLLLIASSLFVINVCVLLYGVVARYMIGHSPIWMDELSRYLIIGTVLLVLAPAWLQNKHMRVEFIENFLPHQLVILIRVYTWLLMTFLSGYVAWISWQYAFSVSRFMTMGLDISKTVPLMALPVGFACLSLVAFLKGPQLNRYSSNSTKG</sequence>
<dbReference type="Pfam" id="PF04290">
    <property type="entry name" value="DctQ"/>
    <property type="match status" value="1"/>
</dbReference>
<comment type="subcellular location">
    <subcellularLocation>
        <location evidence="1 9">Cell inner membrane</location>
        <topology evidence="1 9">Multi-pass membrane protein</topology>
    </subcellularLocation>
</comment>
<protein>
    <recommendedName>
        <fullName evidence="9">TRAP transporter small permease protein</fullName>
    </recommendedName>
</protein>
<evidence type="ECO:0000256" key="1">
    <source>
        <dbReference type="ARBA" id="ARBA00004429"/>
    </source>
</evidence>
<keyword evidence="12" id="KW-1185">Reference proteome</keyword>
<evidence type="ECO:0000256" key="4">
    <source>
        <dbReference type="ARBA" id="ARBA00022519"/>
    </source>
</evidence>
<dbReference type="AlphaFoldDB" id="A0A1N7L832"/>
<dbReference type="GO" id="GO:0022857">
    <property type="term" value="F:transmembrane transporter activity"/>
    <property type="evidence" value="ECO:0007669"/>
    <property type="project" value="UniProtKB-UniRule"/>
</dbReference>
<dbReference type="STRING" id="619304.SAMN05421760_103296"/>
<organism evidence="11 12">
    <name type="scientific">Neptunomonas antarctica</name>
    <dbReference type="NCBI Taxonomy" id="619304"/>
    <lineage>
        <taxon>Bacteria</taxon>
        <taxon>Pseudomonadati</taxon>
        <taxon>Pseudomonadota</taxon>
        <taxon>Gammaproteobacteria</taxon>
        <taxon>Oceanospirillales</taxon>
        <taxon>Oceanospirillaceae</taxon>
        <taxon>Neptunomonas</taxon>
    </lineage>
</organism>
<evidence type="ECO:0000256" key="5">
    <source>
        <dbReference type="ARBA" id="ARBA00022692"/>
    </source>
</evidence>
<feature type="transmembrane region" description="Helical" evidence="9">
    <location>
        <begin position="48"/>
        <end position="66"/>
    </location>
</feature>
<keyword evidence="6 9" id="KW-1133">Transmembrane helix</keyword>
<evidence type="ECO:0000259" key="10">
    <source>
        <dbReference type="Pfam" id="PF04290"/>
    </source>
</evidence>
<feature type="transmembrane region" description="Helical" evidence="9">
    <location>
        <begin position="128"/>
        <end position="146"/>
    </location>
</feature>
<dbReference type="PANTHER" id="PTHR35011">
    <property type="entry name" value="2,3-DIKETO-L-GULONATE TRAP TRANSPORTER SMALL PERMEASE PROTEIN YIAM"/>
    <property type="match status" value="1"/>
</dbReference>
<evidence type="ECO:0000313" key="12">
    <source>
        <dbReference type="Proteomes" id="UP000185999"/>
    </source>
</evidence>
<evidence type="ECO:0000256" key="3">
    <source>
        <dbReference type="ARBA" id="ARBA00022475"/>
    </source>
</evidence>
<keyword evidence="2 9" id="KW-0813">Transport</keyword>
<keyword evidence="3" id="KW-1003">Cell membrane</keyword>
<dbReference type="EMBL" id="FTOE01000003">
    <property type="protein sequence ID" value="SIS69840.1"/>
    <property type="molecule type" value="Genomic_DNA"/>
</dbReference>
<evidence type="ECO:0000256" key="9">
    <source>
        <dbReference type="RuleBase" id="RU369079"/>
    </source>
</evidence>
<comment type="function">
    <text evidence="9">Part of the tripartite ATP-independent periplasmic (TRAP) transport system.</text>
</comment>
<dbReference type="InterPro" id="IPR055348">
    <property type="entry name" value="DctQ"/>
</dbReference>
<comment type="similarity">
    <text evidence="8 9">Belongs to the TRAP transporter small permease family.</text>
</comment>
<evidence type="ECO:0000256" key="8">
    <source>
        <dbReference type="ARBA" id="ARBA00038436"/>
    </source>
</evidence>
<dbReference type="PANTHER" id="PTHR35011:SF10">
    <property type="entry name" value="TRAP TRANSPORTER SMALL PERMEASE PROTEIN"/>
    <property type="match status" value="1"/>
</dbReference>
<keyword evidence="5 9" id="KW-0812">Transmembrane</keyword>
<dbReference type="GO" id="GO:0015740">
    <property type="term" value="P:C4-dicarboxylate transport"/>
    <property type="evidence" value="ECO:0007669"/>
    <property type="project" value="TreeGrafter"/>
</dbReference>
<comment type="subunit">
    <text evidence="9">The complex comprises the extracytoplasmic solute receptor protein and the two transmembrane proteins.</text>
</comment>
<keyword evidence="7 9" id="KW-0472">Membrane</keyword>
<feature type="transmembrane region" description="Helical" evidence="9">
    <location>
        <begin position="12"/>
        <end position="36"/>
    </location>
</feature>
<evidence type="ECO:0000256" key="6">
    <source>
        <dbReference type="ARBA" id="ARBA00022989"/>
    </source>
</evidence>
<accession>A0A1N7L832</accession>
<dbReference type="OrthoDB" id="4964541at2"/>
<feature type="transmembrane region" description="Helical" evidence="9">
    <location>
        <begin position="86"/>
        <end position="108"/>
    </location>
</feature>
<dbReference type="Proteomes" id="UP000185999">
    <property type="component" value="Unassembled WGS sequence"/>
</dbReference>
<dbReference type="InterPro" id="IPR007387">
    <property type="entry name" value="TRAP_DctQ"/>
</dbReference>
<evidence type="ECO:0000256" key="7">
    <source>
        <dbReference type="ARBA" id="ARBA00023136"/>
    </source>
</evidence>
<keyword evidence="4 9" id="KW-0997">Cell inner membrane</keyword>
<reference evidence="12" key="1">
    <citation type="submission" date="2017-01" db="EMBL/GenBank/DDBJ databases">
        <authorList>
            <person name="Varghese N."/>
            <person name="Submissions S."/>
        </authorList>
    </citation>
    <scope>NUCLEOTIDE SEQUENCE [LARGE SCALE GENOMIC DNA]</scope>
    <source>
        <strain evidence="12">DSM 22306</strain>
    </source>
</reference>
<gene>
    <name evidence="11" type="ORF">SAMN05421760_103296</name>
</gene>